<protein>
    <submittedName>
        <fullName evidence="3">P-loop containing nucleoside triphosphate hydrolase protein</fullName>
    </submittedName>
</protein>
<dbReference type="InterPro" id="IPR003593">
    <property type="entry name" value="AAA+_ATPase"/>
</dbReference>
<dbReference type="SUPFAM" id="SSF52540">
    <property type="entry name" value="P-loop containing nucleoside triphosphate hydrolases"/>
    <property type="match status" value="1"/>
</dbReference>
<dbReference type="PANTHER" id="PTHR46411:SF3">
    <property type="entry name" value="AAA+ ATPASE DOMAIN-CONTAINING PROTEIN"/>
    <property type="match status" value="1"/>
</dbReference>
<reference evidence="3" key="1">
    <citation type="journal article" date="2023" name="Mol. Phylogenet. Evol.">
        <title>Genome-scale phylogeny and comparative genomics of the fungal order Sordariales.</title>
        <authorList>
            <person name="Hensen N."/>
            <person name="Bonometti L."/>
            <person name="Westerberg I."/>
            <person name="Brannstrom I.O."/>
            <person name="Guillou S."/>
            <person name="Cros-Aarteil S."/>
            <person name="Calhoun S."/>
            <person name="Haridas S."/>
            <person name="Kuo A."/>
            <person name="Mondo S."/>
            <person name="Pangilinan J."/>
            <person name="Riley R."/>
            <person name="LaButti K."/>
            <person name="Andreopoulos B."/>
            <person name="Lipzen A."/>
            <person name="Chen C."/>
            <person name="Yan M."/>
            <person name="Daum C."/>
            <person name="Ng V."/>
            <person name="Clum A."/>
            <person name="Steindorff A."/>
            <person name="Ohm R.A."/>
            <person name="Martin F."/>
            <person name="Silar P."/>
            <person name="Natvig D.O."/>
            <person name="Lalanne C."/>
            <person name="Gautier V."/>
            <person name="Ament-Velasquez S.L."/>
            <person name="Kruys A."/>
            <person name="Hutchinson M.I."/>
            <person name="Powell A.J."/>
            <person name="Barry K."/>
            <person name="Miller A.N."/>
            <person name="Grigoriev I.V."/>
            <person name="Debuchy R."/>
            <person name="Gladieux P."/>
            <person name="Hiltunen Thoren M."/>
            <person name="Johannesson H."/>
        </authorList>
    </citation>
    <scope>NUCLEOTIDE SEQUENCE</scope>
    <source>
        <strain evidence="3">CBS 892.96</strain>
    </source>
</reference>
<dbReference type="InterPro" id="IPR003959">
    <property type="entry name" value="ATPase_AAA_core"/>
</dbReference>
<evidence type="ECO:0000313" key="3">
    <source>
        <dbReference type="EMBL" id="KAK4180521.1"/>
    </source>
</evidence>
<reference evidence="3" key="2">
    <citation type="submission" date="2023-05" db="EMBL/GenBank/DDBJ databases">
        <authorList>
            <consortium name="Lawrence Berkeley National Laboratory"/>
            <person name="Steindorff A."/>
            <person name="Hensen N."/>
            <person name="Bonometti L."/>
            <person name="Westerberg I."/>
            <person name="Brannstrom I.O."/>
            <person name="Guillou S."/>
            <person name="Cros-Aarteil S."/>
            <person name="Calhoun S."/>
            <person name="Haridas S."/>
            <person name="Kuo A."/>
            <person name="Mondo S."/>
            <person name="Pangilinan J."/>
            <person name="Riley R."/>
            <person name="Labutti K."/>
            <person name="Andreopoulos B."/>
            <person name="Lipzen A."/>
            <person name="Chen C."/>
            <person name="Yanf M."/>
            <person name="Daum C."/>
            <person name="Ng V."/>
            <person name="Clum A."/>
            <person name="Ohm R."/>
            <person name="Martin F."/>
            <person name="Silar P."/>
            <person name="Natvig D."/>
            <person name="Lalanne C."/>
            <person name="Gautier V."/>
            <person name="Ament-Velasquez S.L."/>
            <person name="Kruys A."/>
            <person name="Hutchinson M.I."/>
            <person name="Powell A.J."/>
            <person name="Barry K."/>
            <person name="Miller A.N."/>
            <person name="Grigoriev I.V."/>
            <person name="Debuchy R."/>
            <person name="Gladieux P."/>
            <person name="Thoren M.H."/>
            <person name="Johannesson H."/>
        </authorList>
    </citation>
    <scope>NUCLEOTIDE SEQUENCE</scope>
    <source>
        <strain evidence="3">CBS 892.96</strain>
    </source>
</reference>
<dbReference type="AlphaFoldDB" id="A0AAN6WEU1"/>
<dbReference type="SMART" id="SM00382">
    <property type="entry name" value="AAA"/>
    <property type="match status" value="1"/>
</dbReference>
<feature type="domain" description="AAA+ ATPase" evidence="2">
    <location>
        <begin position="509"/>
        <end position="655"/>
    </location>
</feature>
<comment type="caution">
    <text evidence="3">The sequence shown here is derived from an EMBL/GenBank/DDBJ whole genome shotgun (WGS) entry which is preliminary data.</text>
</comment>
<keyword evidence="4" id="KW-1185">Reference proteome</keyword>
<feature type="region of interest" description="Disordered" evidence="1">
    <location>
        <begin position="550"/>
        <end position="573"/>
    </location>
</feature>
<dbReference type="CDD" id="cd19481">
    <property type="entry name" value="RecA-like_protease"/>
    <property type="match status" value="1"/>
</dbReference>
<dbReference type="GO" id="GO:0005524">
    <property type="term" value="F:ATP binding"/>
    <property type="evidence" value="ECO:0007669"/>
    <property type="project" value="InterPro"/>
</dbReference>
<evidence type="ECO:0000256" key="1">
    <source>
        <dbReference type="SAM" id="MobiDB-lite"/>
    </source>
</evidence>
<name>A0AAN6WEU1_9PEZI</name>
<dbReference type="InterPro" id="IPR054289">
    <property type="entry name" value="DUF7025"/>
</dbReference>
<gene>
    <name evidence="3" type="ORF">QBC36DRAFT_320124</name>
</gene>
<feature type="region of interest" description="Disordered" evidence="1">
    <location>
        <begin position="362"/>
        <end position="385"/>
    </location>
</feature>
<accession>A0AAN6WEU1</accession>
<organism evidence="3 4">
    <name type="scientific">Triangularia setosa</name>
    <dbReference type="NCBI Taxonomy" id="2587417"/>
    <lineage>
        <taxon>Eukaryota</taxon>
        <taxon>Fungi</taxon>
        <taxon>Dikarya</taxon>
        <taxon>Ascomycota</taxon>
        <taxon>Pezizomycotina</taxon>
        <taxon>Sordariomycetes</taxon>
        <taxon>Sordariomycetidae</taxon>
        <taxon>Sordariales</taxon>
        <taxon>Podosporaceae</taxon>
        <taxon>Triangularia</taxon>
    </lineage>
</organism>
<dbReference type="Pfam" id="PF22942">
    <property type="entry name" value="DUF7025"/>
    <property type="match status" value="1"/>
</dbReference>
<evidence type="ECO:0000313" key="4">
    <source>
        <dbReference type="Proteomes" id="UP001302321"/>
    </source>
</evidence>
<dbReference type="GO" id="GO:0016887">
    <property type="term" value="F:ATP hydrolysis activity"/>
    <property type="evidence" value="ECO:0007669"/>
    <property type="project" value="InterPro"/>
</dbReference>
<dbReference type="PANTHER" id="PTHR46411">
    <property type="entry name" value="FAMILY ATPASE, PUTATIVE-RELATED"/>
    <property type="match status" value="1"/>
</dbReference>
<dbReference type="Pfam" id="PF00004">
    <property type="entry name" value="AAA"/>
    <property type="match status" value="1"/>
</dbReference>
<dbReference type="Gene3D" id="3.40.50.300">
    <property type="entry name" value="P-loop containing nucleotide triphosphate hydrolases"/>
    <property type="match status" value="1"/>
</dbReference>
<dbReference type="Proteomes" id="UP001302321">
    <property type="component" value="Unassembled WGS sequence"/>
</dbReference>
<sequence length="731" mass="84797">MSTDKLQDDDESYSIIERLADAIRIEDEAYRNTEDRHRLVQDLYEGPKKCQCCLNWVNEMPADLEVDEDKEDCTYPLIVRRRVLSTMNGNKKRVELHSIEIRHPQVREVLFRVFEGYDNLVPQVKFLIFKAPFRPFFWRWDKFNAAIDEEENEVVKTILIQLRSLVRADLAEAFAVRDELVSHGIITFKHLWTIFPPGELVYETARFNRQTSLGEFFVVTEIEAPDENPERYQRHPQYSLFCIATSWNGHVFGTINDDLQLPRFKGTRKISEMRVVPVKYLEDAEAIKAQCIERGKKYYEFAGISYKAYLPEKAETLGKSERQQLTNRIMLDARNCPHSRFVRPLSEMKKPHYYSQVITQAPVDATPPGGHRPLEDNPLRPRYRQPIPVHDYDPEYDETYARPPPRPVVVEEDPMSVAMAGTDGDNKDKKQDLNELELLLLVSTMQGYCLKERKWDYFEVDRIVDVEKNTKPFDSLVLPNGYKDLILSFVENQLKDGEAFDDVINGKGGGLVMLLAGDPGVGKTMTAESVAEKIHAPLVKMELSDLLKDERERMPERRRRGSRSRSPVSTRGDDELTKTFSLAAKWKAVLLIDECDMYLEKRSDDSPERNRLVARFLRELEYYPSLLFLTTNRERVLDPAIYSRIHLTINYPALDLSSRLSIWKTFLGMEEGEFASTVTDEEFEKLALIETNGRRIKNITKTARMMAKRHGRGIGFEDVRNVMRITEGLKI</sequence>
<evidence type="ECO:0000259" key="2">
    <source>
        <dbReference type="SMART" id="SM00382"/>
    </source>
</evidence>
<keyword evidence="3" id="KW-0378">Hydrolase</keyword>
<proteinExistence type="predicted"/>
<dbReference type="EMBL" id="MU866098">
    <property type="protein sequence ID" value="KAK4180521.1"/>
    <property type="molecule type" value="Genomic_DNA"/>
</dbReference>
<dbReference type="InterPro" id="IPR027417">
    <property type="entry name" value="P-loop_NTPase"/>
</dbReference>